<name>A0A1F6EEJ0_9BACT</name>
<dbReference type="EMBL" id="MFLS01000026">
    <property type="protein sequence ID" value="OGG72050.1"/>
    <property type="molecule type" value="Genomic_DNA"/>
</dbReference>
<gene>
    <name evidence="1" type="ORF">A3E65_00215</name>
</gene>
<evidence type="ECO:0000313" key="2">
    <source>
        <dbReference type="Proteomes" id="UP000178392"/>
    </source>
</evidence>
<reference evidence="1 2" key="1">
    <citation type="journal article" date="2016" name="Nat. Commun.">
        <title>Thousands of microbial genomes shed light on interconnected biogeochemical processes in an aquifer system.</title>
        <authorList>
            <person name="Anantharaman K."/>
            <person name="Brown C.T."/>
            <person name="Hug L.A."/>
            <person name="Sharon I."/>
            <person name="Castelle C.J."/>
            <person name="Probst A.J."/>
            <person name="Thomas B.C."/>
            <person name="Singh A."/>
            <person name="Wilkins M.J."/>
            <person name="Karaoz U."/>
            <person name="Brodie E.L."/>
            <person name="Williams K.H."/>
            <person name="Hubbard S.S."/>
            <person name="Banfield J.F."/>
        </authorList>
    </citation>
    <scope>NUCLEOTIDE SEQUENCE [LARGE SCALE GENOMIC DNA]</scope>
</reference>
<organism evidence="1 2">
    <name type="scientific">Candidatus Kaiserbacteria bacterium RIFCSPHIGHO2_12_FULL_56_13</name>
    <dbReference type="NCBI Taxonomy" id="1798505"/>
    <lineage>
        <taxon>Bacteria</taxon>
        <taxon>Candidatus Kaiseribacteriota</taxon>
    </lineage>
</organism>
<proteinExistence type="predicted"/>
<sequence>MTYYTRIEDPGTDRIAIPAVVIYRGSGLQRMVADPISIQRMVADPISHSHSISHFQEGLRVYIKTKSGDHVFASITFV</sequence>
<dbReference type="AlphaFoldDB" id="A0A1F6EEJ0"/>
<evidence type="ECO:0000313" key="1">
    <source>
        <dbReference type="EMBL" id="OGG72050.1"/>
    </source>
</evidence>
<protein>
    <submittedName>
        <fullName evidence="1">Uncharacterized protein</fullName>
    </submittedName>
</protein>
<accession>A0A1F6EEJ0</accession>
<comment type="caution">
    <text evidence="1">The sequence shown here is derived from an EMBL/GenBank/DDBJ whole genome shotgun (WGS) entry which is preliminary data.</text>
</comment>
<dbReference type="Proteomes" id="UP000178392">
    <property type="component" value="Unassembled WGS sequence"/>
</dbReference>